<keyword evidence="2" id="KW-1185">Reference proteome</keyword>
<organism evidence="1 2">
    <name type="scientific">Raoultella terrigena</name>
    <name type="common">Klebsiella terrigena</name>
    <dbReference type="NCBI Taxonomy" id="577"/>
    <lineage>
        <taxon>Bacteria</taxon>
        <taxon>Pseudomonadati</taxon>
        <taxon>Pseudomonadota</taxon>
        <taxon>Gammaproteobacteria</taxon>
        <taxon>Enterobacterales</taxon>
        <taxon>Enterobacteriaceae</taxon>
        <taxon>Klebsiella/Raoultella group</taxon>
        <taxon>Raoultella</taxon>
    </lineage>
</organism>
<evidence type="ECO:0000313" key="1">
    <source>
        <dbReference type="EMBL" id="VED42718.1"/>
    </source>
</evidence>
<dbReference type="AlphaFoldDB" id="A0A7Z8Z5X8"/>
<keyword evidence="1" id="KW-0614">Plasmid</keyword>
<protein>
    <submittedName>
        <fullName evidence="1">Uncharacterized protein</fullName>
    </submittedName>
</protein>
<name>A0A7Z8Z5X8_RAOTE</name>
<sequence>MHTFIFLLLIMQPGGHSSWTITPMPNTDVCMKMLKAVEARGGRGGGDNKGECIEIKTSEPLNDAMDTLKGGRQ</sequence>
<accession>A0A7Z8Z5X8</accession>
<proteinExistence type="predicted"/>
<dbReference type="Proteomes" id="UP000267630">
    <property type="component" value="Plasmid 2"/>
</dbReference>
<evidence type="ECO:0000313" key="2">
    <source>
        <dbReference type="Proteomes" id="UP000267630"/>
    </source>
</evidence>
<gene>
    <name evidence="1" type="ORF">NCTC9997_00080</name>
</gene>
<dbReference type="EMBL" id="LR134252">
    <property type="protein sequence ID" value="VED42718.1"/>
    <property type="molecule type" value="Genomic_DNA"/>
</dbReference>
<geneLocation type="plasmid" evidence="1 2">
    <name>2</name>
</geneLocation>
<reference evidence="1 2" key="1">
    <citation type="submission" date="2018-12" db="EMBL/GenBank/DDBJ databases">
        <authorList>
            <consortium name="Pathogen Informatics"/>
        </authorList>
    </citation>
    <scope>NUCLEOTIDE SEQUENCE [LARGE SCALE GENOMIC DNA]</scope>
    <source>
        <strain evidence="1 2">NCTC9997</strain>
        <plasmid evidence="1 2">2</plasmid>
    </source>
</reference>
<dbReference type="RefSeq" id="WP_064360991.1">
    <property type="nucleotide sequence ID" value="NZ_JAUBKW010000030.1"/>
</dbReference>